<dbReference type="EMBL" id="JAGKQM010000013">
    <property type="protein sequence ID" value="KAH0888181.1"/>
    <property type="molecule type" value="Genomic_DNA"/>
</dbReference>
<keyword evidence="2" id="KW-1185">Reference proteome</keyword>
<protein>
    <submittedName>
        <fullName evidence="1">Uncharacterized protein</fullName>
    </submittedName>
</protein>
<accession>A0ABQ8A6M8</accession>
<organism evidence="1 2">
    <name type="scientific">Brassica napus</name>
    <name type="common">Rape</name>
    <dbReference type="NCBI Taxonomy" id="3708"/>
    <lineage>
        <taxon>Eukaryota</taxon>
        <taxon>Viridiplantae</taxon>
        <taxon>Streptophyta</taxon>
        <taxon>Embryophyta</taxon>
        <taxon>Tracheophyta</taxon>
        <taxon>Spermatophyta</taxon>
        <taxon>Magnoliopsida</taxon>
        <taxon>eudicotyledons</taxon>
        <taxon>Gunneridae</taxon>
        <taxon>Pentapetalae</taxon>
        <taxon>rosids</taxon>
        <taxon>malvids</taxon>
        <taxon>Brassicales</taxon>
        <taxon>Brassicaceae</taxon>
        <taxon>Brassiceae</taxon>
        <taxon>Brassica</taxon>
    </lineage>
</organism>
<dbReference type="Proteomes" id="UP000824890">
    <property type="component" value="Unassembled WGS sequence"/>
</dbReference>
<sequence>MTRGSHLLCLESKLLLNLVKDRWTTRVSDPKEGVPRFKRFFKTLLYVLGDEPRDVLEEMEGESHFPQVSIYGSIRVGKNGYSAWITWFAGLAVPIAKIPAGPSALCAFLISSNDDDGLLITMFYKS</sequence>
<reference evidence="1 2" key="1">
    <citation type="submission" date="2021-05" db="EMBL/GenBank/DDBJ databases">
        <title>Genome Assembly of Synthetic Allotetraploid Brassica napus Reveals Homoeologous Exchanges between Subgenomes.</title>
        <authorList>
            <person name="Davis J.T."/>
        </authorList>
    </citation>
    <scope>NUCLEOTIDE SEQUENCE [LARGE SCALE GENOMIC DNA]</scope>
    <source>
        <strain evidence="2">cv. Da-Ae</strain>
        <tissue evidence="1">Seedling</tissue>
    </source>
</reference>
<evidence type="ECO:0000313" key="1">
    <source>
        <dbReference type="EMBL" id="KAH0888181.1"/>
    </source>
</evidence>
<proteinExistence type="predicted"/>
<evidence type="ECO:0000313" key="2">
    <source>
        <dbReference type="Proteomes" id="UP000824890"/>
    </source>
</evidence>
<name>A0ABQ8A6M8_BRANA</name>
<gene>
    <name evidence="1" type="ORF">HID58_050611</name>
</gene>
<comment type="caution">
    <text evidence="1">The sequence shown here is derived from an EMBL/GenBank/DDBJ whole genome shotgun (WGS) entry which is preliminary data.</text>
</comment>